<gene>
    <name evidence="1" type="ORF">CYLTODRAFT_415175</name>
</gene>
<dbReference type="AlphaFoldDB" id="A0A0D7AX15"/>
<keyword evidence="2" id="KW-1185">Reference proteome</keyword>
<dbReference type="OrthoDB" id="3025853at2759"/>
<organism evidence="1 2">
    <name type="scientific">Cylindrobasidium torrendii FP15055 ss-10</name>
    <dbReference type="NCBI Taxonomy" id="1314674"/>
    <lineage>
        <taxon>Eukaryota</taxon>
        <taxon>Fungi</taxon>
        <taxon>Dikarya</taxon>
        <taxon>Basidiomycota</taxon>
        <taxon>Agaricomycotina</taxon>
        <taxon>Agaricomycetes</taxon>
        <taxon>Agaricomycetidae</taxon>
        <taxon>Agaricales</taxon>
        <taxon>Marasmiineae</taxon>
        <taxon>Physalacriaceae</taxon>
        <taxon>Cylindrobasidium</taxon>
    </lineage>
</organism>
<proteinExistence type="predicted"/>
<protein>
    <submittedName>
        <fullName evidence="1">Uncharacterized protein</fullName>
    </submittedName>
</protein>
<accession>A0A0D7AX15</accession>
<dbReference type="EMBL" id="KN880865">
    <property type="protein sequence ID" value="KIY61821.1"/>
    <property type="molecule type" value="Genomic_DNA"/>
</dbReference>
<dbReference type="Proteomes" id="UP000054007">
    <property type="component" value="Unassembled WGS sequence"/>
</dbReference>
<name>A0A0D7AX15_9AGAR</name>
<evidence type="ECO:0000313" key="2">
    <source>
        <dbReference type="Proteomes" id="UP000054007"/>
    </source>
</evidence>
<reference evidence="1 2" key="1">
    <citation type="journal article" date="2015" name="Fungal Genet. Biol.">
        <title>Evolution of novel wood decay mechanisms in Agaricales revealed by the genome sequences of Fistulina hepatica and Cylindrobasidium torrendii.</title>
        <authorList>
            <person name="Floudas D."/>
            <person name="Held B.W."/>
            <person name="Riley R."/>
            <person name="Nagy L.G."/>
            <person name="Koehler G."/>
            <person name="Ransdell A.S."/>
            <person name="Younus H."/>
            <person name="Chow J."/>
            <person name="Chiniquy J."/>
            <person name="Lipzen A."/>
            <person name="Tritt A."/>
            <person name="Sun H."/>
            <person name="Haridas S."/>
            <person name="LaButti K."/>
            <person name="Ohm R.A."/>
            <person name="Kues U."/>
            <person name="Blanchette R.A."/>
            <person name="Grigoriev I.V."/>
            <person name="Minto R.E."/>
            <person name="Hibbett D.S."/>
        </authorList>
    </citation>
    <scope>NUCLEOTIDE SEQUENCE [LARGE SCALE GENOMIC DNA]</scope>
    <source>
        <strain evidence="1 2">FP15055 ss-10</strain>
    </source>
</reference>
<evidence type="ECO:0000313" key="1">
    <source>
        <dbReference type="EMBL" id="KIY61821.1"/>
    </source>
</evidence>
<sequence length="159" mass="18112">MEQRLMRITRSCTLKIGPTHTTGWAFSLPRRANAVPVEPIELLRPARGGNKPTPTSLDPDPSSVPVVLVEAMLKKWGAESASQFTDFYAYITALGRAQQIMNLAGPVPVDKDIYHIGREFSKHVDFFKSTPDIDIFWTKVFEWERSQEFVRVEESKYII</sequence>